<dbReference type="STRING" id="210143.A0A1R3GW92"/>
<organism evidence="1 2">
    <name type="scientific">Corchorus capsularis</name>
    <name type="common">Jute</name>
    <dbReference type="NCBI Taxonomy" id="210143"/>
    <lineage>
        <taxon>Eukaryota</taxon>
        <taxon>Viridiplantae</taxon>
        <taxon>Streptophyta</taxon>
        <taxon>Embryophyta</taxon>
        <taxon>Tracheophyta</taxon>
        <taxon>Spermatophyta</taxon>
        <taxon>Magnoliopsida</taxon>
        <taxon>eudicotyledons</taxon>
        <taxon>Gunneridae</taxon>
        <taxon>Pentapetalae</taxon>
        <taxon>rosids</taxon>
        <taxon>malvids</taxon>
        <taxon>Malvales</taxon>
        <taxon>Malvaceae</taxon>
        <taxon>Grewioideae</taxon>
        <taxon>Apeibeae</taxon>
        <taxon>Corchorus</taxon>
    </lineage>
</organism>
<dbReference type="EMBL" id="AWWV01013266">
    <property type="protein sequence ID" value="OMO62270.1"/>
    <property type="molecule type" value="Genomic_DNA"/>
</dbReference>
<reference evidence="1 2" key="1">
    <citation type="submission" date="2013-09" db="EMBL/GenBank/DDBJ databases">
        <title>Corchorus capsularis genome sequencing.</title>
        <authorList>
            <person name="Alam M."/>
            <person name="Haque M.S."/>
            <person name="Islam M.S."/>
            <person name="Emdad E.M."/>
            <person name="Islam M.M."/>
            <person name="Ahmed B."/>
            <person name="Halim A."/>
            <person name="Hossen Q.M.M."/>
            <person name="Hossain M.Z."/>
            <person name="Ahmed R."/>
            <person name="Khan M.M."/>
            <person name="Islam R."/>
            <person name="Rashid M.M."/>
            <person name="Khan S.A."/>
            <person name="Rahman M.S."/>
            <person name="Alam M."/>
        </authorList>
    </citation>
    <scope>NUCLEOTIDE SEQUENCE [LARGE SCALE GENOMIC DNA]</scope>
    <source>
        <strain evidence="2">cv. CVL-1</strain>
        <tissue evidence="1">Whole seedling</tissue>
    </source>
</reference>
<protein>
    <submittedName>
        <fullName evidence="1">Uncharacterized protein</fullName>
    </submittedName>
</protein>
<dbReference type="Pfam" id="PF07466">
    <property type="entry name" value="DUF1517"/>
    <property type="match status" value="2"/>
</dbReference>
<dbReference type="GO" id="GO:0009507">
    <property type="term" value="C:chloroplast"/>
    <property type="evidence" value="ECO:0007669"/>
    <property type="project" value="TreeGrafter"/>
</dbReference>
<name>A0A1R3GW92_COCAP</name>
<dbReference type="InterPro" id="IPR053023">
    <property type="entry name" value="FLAP_modulator"/>
</dbReference>
<keyword evidence="2" id="KW-1185">Reference proteome</keyword>
<dbReference type="PANTHER" id="PTHR33975:SF2">
    <property type="entry name" value="MYELIN-ASSOCIATED OLIGODENDROCYTE BASIC PROTEIN"/>
    <property type="match status" value="1"/>
</dbReference>
<dbReference type="AlphaFoldDB" id="A0A1R3GW92"/>
<proteinExistence type="predicted"/>
<dbReference type="OrthoDB" id="542507at2759"/>
<evidence type="ECO:0000313" key="2">
    <source>
        <dbReference type="Proteomes" id="UP000188268"/>
    </source>
</evidence>
<dbReference type="InterPro" id="IPR010903">
    <property type="entry name" value="DUF1517"/>
</dbReference>
<dbReference type="Proteomes" id="UP000188268">
    <property type="component" value="Unassembled WGS sequence"/>
</dbReference>
<sequence>MIGDNISLLKYQSCNRTVIYFQVDVKRSIDDGEKRFNQLSIEERGKFDEETLVNVNNIRRQSTGSQKASGFSNEYIVITILVAAEGVHKLPPINGSGDLKEALQKLASIPTSKTLVDVKGSVNDGEKRFKQLTIEERVKFDEETLVNVNNIRRKSKASQEASGFSNEYMVITILVAAKGENKLPPINGRSDLKEALQKLASIPTSKTLAVRVLWTPQDENDTLSEKEMLEDYPELRPL</sequence>
<dbReference type="Gramene" id="OMO62270">
    <property type="protein sequence ID" value="OMO62270"/>
    <property type="gene ID" value="CCACVL1_22921"/>
</dbReference>
<accession>A0A1R3GW92</accession>
<comment type="caution">
    <text evidence="1">The sequence shown here is derived from an EMBL/GenBank/DDBJ whole genome shotgun (WGS) entry which is preliminary data.</text>
</comment>
<dbReference type="PANTHER" id="PTHR33975">
    <property type="entry name" value="MYELIN-ASSOCIATED OLIGODENDROCYTE BASIC PROTEIN"/>
    <property type="match status" value="1"/>
</dbReference>
<gene>
    <name evidence="1" type="ORF">CCACVL1_22921</name>
</gene>
<evidence type="ECO:0000313" key="1">
    <source>
        <dbReference type="EMBL" id="OMO62270.1"/>
    </source>
</evidence>